<feature type="compositionally biased region" description="Low complexity" evidence="1">
    <location>
        <begin position="1"/>
        <end position="10"/>
    </location>
</feature>
<feature type="compositionally biased region" description="Basic residues" evidence="1">
    <location>
        <begin position="160"/>
        <end position="191"/>
    </location>
</feature>
<feature type="compositionally biased region" description="Basic and acidic residues" evidence="1">
    <location>
        <begin position="398"/>
        <end position="409"/>
    </location>
</feature>
<name>A0A6J4L8B3_9ACTN</name>
<feature type="compositionally biased region" description="Basic residues" evidence="1">
    <location>
        <begin position="283"/>
        <end position="297"/>
    </location>
</feature>
<feature type="compositionally biased region" description="Low complexity" evidence="1">
    <location>
        <begin position="148"/>
        <end position="159"/>
    </location>
</feature>
<feature type="region of interest" description="Disordered" evidence="1">
    <location>
        <begin position="398"/>
        <end position="530"/>
    </location>
</feature>
<accession>A0A6J4L8B3</accession>
<feature type="compositionally biased region" description="Basic residues" evidence="1">
    <location>
        <begin position="349"/>
        <end position="372"/>
    </location>
</feature>
<feature type="region of interest" description="Disordered" evidence="1">
    <location>
        <begin position="1"/>
        <end position="191"/>
    </location>
</feature>
<evidence type="ECO:0000313" key="2">
    <source>
        <dbReference type="EMBL" id="CAA9325803.1"/>
    </source>
</evidence>
<feature type="compositionally biased region" description="Basic and acidic residues" evidence="1">
    <location>
        <begin position="118"/>
        <end position="134"/>
    </location>
</feature>
<dbReference type="EC" id="5.3.1.9" evidence="2"/>
<proteinExistence type="predicted"/>
<evidence type="ECO:0000256" key="1">
    <source>
        <dbReference type="SAM" id="MobiDB-lite"/>
    </source>
</evidence>
<dbReference type="AlphaFoldDB" id="A0A6J4L8B3"/>
<dbReference type="EMBL" id="CADCUE010000084">
    <property type="protein sequence ID" value="CAA9325803.1"/>
    <property type="molecule type" value="Genomic_DNA"/>
</dbReference>
<feature type="compositionally biased region" description="Low complexity" evidence="1">
    <location>
        <begin position="326"/>
        <end position="342"/>
    </location>
</feature>
<feature type="compositionally biased region" description="Low complexity" evidence="1">
    <location>
        <begin position="518"/>
        <end position="530"/>
    </location>
</feature>
<keyword evidence="2" id="KW-0413">Isomerase</keyword>
<feature type="non-terminal residue" evidence="2">
    <location>
        <position position="1"/>
    </location>
</feature>
<sequence>VPRARATCRTAARDDPAGAVRRRPGARAADVGPRRRALPRLLEEPPGRCRGRAAADGRARPRAGRADRGDVRRRAHQPHRGPRGPAHGAAPGGGPPAGGRRRGRDGAGAPGPAPHGGLHRERALGPAHRGDRSGLHARRQHRHRRLGPRAAHGRAGPAPQHRRHAAGPLRRQRRRRGPRGRPRRAGRRAHPVRRLLQDLHHRRDAGQRLRRAAVARAGARGRGRGAALRRRVDQRGEGARVRHLRGRHVRLLGLGGGALLADLRRRPVDHARDRGRVVPRAPGRLRRSRRALPHHPARAQPAGAAGPRRRVEPQRPRHGDARRPAVRPGPGAAARLPAAAGHGEQRQERHPRRRRGGHRHRPGRLGTARHQRAARVLPAAAPGDDPGALRHDRLHRGPERADRAARHPDGQLLRADAGAGLRPHRRGGRRGRRRCRAGAAPHLPGQPAEQHAAPEQPVAPHPRAARRDVRAQGLHAGRPVGGQLLRPVGGRAGQDPRHGAGAAAARRGRRRAARQLHRPPAAALPGVARL</sequence>
<feature type="compositionally biased region" description="Basic residues" evidence="1">
    <location>
        <begin position="422"/>
        <end position="436"/>
    </location>
</feature>
<protein>
    <submittedName>
        <fullName evidence="2">Glucose-6-phosphate isomerase</fullName>
        <ecNumber evidence="2">5.3.1.9</ecNumber>
    </submittedName>
</protein>
<feature type="compositionally biased region" description="Basic residues" evidence="1">
    <location>
        <begin position="135"/>
        <end position="147"/>
    </location>
</feature>
<feature type="compositionally biased region" description="Basic and acidic residues" evidence="1">
    <location>
        <begin position="309"/>
        <end position="323"/>
    </location>
</feature>
<gene>
    <name evidence="2" type="ORF">AVDCRST_MAG16-1039</name>
</gene>
<organism evidence="2">
    <name type="scientific">uncultured Frankineae bacterium</name>
    <dbReference type="NCBI Taxonomy" id="437475"/>
    <lineage>
        <taxon>Bacteria</taxon>
        <taxon>Bacillati</taxon>
        <taxon>Actinomycetota</taxon>
        <taxon>Actinomycetes</taxon>
        <taxon>Frankiales</taxon>
        <taxon>environmental samples</taxon>
    </lineage>
</organism>
<feature type="compositionally biased region" description="Basic residues" evidence="1">
    <location>
        <begin position="506"/>
        <end position="517"/>
    </location>
</feature>
<feature type="non-terminal residue" evidence="2">
    <location>
        <position position="530"/>
    </location>
</feature>
<feature type="compositionally biased region" description="Basic residues" evidence="1">
    <location>
        <begin position="73"/>
        <end position="82"/>
    </location>
</feature>
<dbReference type="GO" id="GO:0004347">
    <property type="term" value="F:glucose-6-phosphate isomerase activity"/>
    <property type="evidence" value="ECO:0007669"/>
    <property type="project" value="UniProtKB-EC"/>
</dbReference>
<feature type="region of interest" description="Disordered" evidence="1">
    <location>
        <begin position="271"/>
        <end position="372"/>
    </location>
</feature>
<reference evidence="2" key="1">
    <citation type="submission" date="2020-02" db="EMBL/GenBank/DDBJ databases">
        <authorList>
            <person name="Meier V. D."/>
        </authorList>
    </citation>
    <scope>NUCLEOTIDE SEQUENCE</scope>
    <source>
        <strain evidence="2">AVDCRST_MAG16</strain>
    </source>
</reference>
<feature type="compositionally biased region" description="Basic and acidic residues" evidence="1">
    <location>
        <begin position="41"/>
        <end position="72"/>
    </location>
</feature>